<dbReference type="RefSeq" id="WP_119202175.1">
    <property type="nucleotide sequence ID" value="NZ_CABIWG010000006.1"/>
</dbReference>
<evidence type="ECO:0000313" key="2">
    <source>
        <dbReference type="Proteomes" id="UP000283295"/>
    </source>
</evidence>
<protein>
    <submittedName>
        <fullName evidence="1">Uncharacterized protein</fullName>
    </submittedName>
</protein>
<dbReference type="EMBL" id="QRVK01000005">
    <property type="protein sequence ID" value="RGS43675.1"/>
    <property type="molecule type" value="Genomic_DNA"/>
</dbReference>
<organism evidence="1 2">
    <name type="scientific">Coprococcus eutactus</name>
    <dbReference type="NCBI Taxonomy" id="33043"/>
    <lineage>
        <taxon>Bacteria</taxon>
        <taxon>Bacillati</taxon>
        <taxon>Bacillota</taxon>
        <taxon>Clostridia</taxon>
        <taxon>Lachnospirales</taxon>
        <taxon>Lachnospiraceae</taxon>
        <taxon>Coprococcus</taxon>
    </lineage>
</organism>
<sequence length="60" mass="6720">MDLITGTLTIPNLVYSILTLSRMLHKHYGEQVVVSNKESGDGYCDIMVQVANYFIIIVTT</sequence>
<comment type="caution">
    <text evidence="1">The sequence shown here is derived from an EMBL/GenBank/DDBJ whole genome shotgun (WGS) entry which is preliminary data.</text>
</comment>
<gene>
    <name evidence="1" type="ORF">DWX94_03655</name>
</gene>
<name>A0A412IU81_9FIRM</name>
<proteinExistence type="predicted"/>
<reference evidence="1 2" key="1">
    <citation type="submission" date="2018-08" db="EMBL/GenBank/DDBJ databases">
        <title>A genome reference for cultivated species of the human gut microbiota.</title>
        <authorList>
            <person name="Zou Y."/>
            <person name="Xue W."/>
            <person name="Luo G."/>
        </authorList>
    </citation>
    <scope>NUCLEOTIDE SEQUENCE [LARGE SCALE GENOMIC DNA]</scope>
    <source>
        <strain evidence="1 2">AF22-21</strain>
    </source>
</reference>
<dbReference type="AlphaFoldDB" id="A0A412IU81"/>
<dbReference type="Proteomes" id="UP000283295">
    <property type="component" value="Unassembled WGS sequence"/>
</dbReference>
<accession>A0A412IU81</accession>
<evidence type="ECO:0000313" key="1">
    <source>
        <dbReference type="EMBL" id="RGS43675.1"/>
    </source>
</evidence>